<feature type="compositionally biased region" description="Low complexity" evidence="1">
    <location>
        <begin position="166"/>
        <end position="190"/>
    </location>
</feature>
<feature type="compositionally biased region" description="Polar residues" evidence="1">
    <location>
        <begin position="97"/>
        <end position="106"/>
    </location>
</feature>
<protein>
    <submittedName>
        <fullName evidence="2">Uncharacterized protein</fullName>
    </submittedName>
</protein>
<feature type="compositionally biased region" description="Low complexity" evidence="1">
    <location>
        <begin position="37"/>
        <end position="48"/>
    </location>
</feature>
<dbReference type="AlphaFoldDB" id="A0AAV0V838"/>
<feature type="region of interest" description="Disordered" evidence="1">
    <location>
        <begin position="35"/>
        <end position="111"/>
    </location>
</feature>
<proteinExistence type="predicted"/>
<gene>
    <name evidence="2" type="ORF">PDE001_LOCUS9412</name>
</gene>
<evidence type="ECO:0000313" key="2">
    <source>
        <dbReference type="EMBL" id="CAI5744255.1"/>
    </source>
</evidence>
<reference evidence="2" key="1">
    <citation type="submission" date="2022-12" db="EMBL/GenBank/DDBJ databases">
        <authorList>
            <person name="Webb A."/>
        </authorList>
    </citation>
    <scope>NUCLEOTIDE SEQUENCE</scope>
    <source>
        <strain evidence="2">Pd1</strain>
    </source>
</reference>
<sequence>MADPTSGTLPSDNGAAIVSEQLTAFLLKDEGTDDIASSLIPSTPPSSLEASYLHDNEKSTTAPNHRPLFSSVREALESSGQLKEEPGGYVIKRHSGRNSSSNTAQQKDLRIDMDEADAAGYTVILRRSSCDETHSSISASATSTATVTRRRGHQTSTPARGNKKTQQQSQRQRRGSMSALSQSSSLLASVKPPPSSSAPPGFQSYPTSGVLRPPPGLPPAASGWVVKAAAPAENVKKIEEPPVEALWPEMKAISKTNSGWAVPTTVTSLGENSLQSQAWTATSSSADQSDDDDLLARLGVTL</sequence>
<feature type="compositionally biased region" description="Low complexity" evidence="1">
    <location>
        <begin position="135"/>
        <end position="147"/>
    </location>
</feature>
<comment type="caution">
    <text evidence="2">The sequence shown here is derived from an EMBL/GenBank/DDBJ whole genome shotgun (WGS) entry which is preliminary data.</text>
</comment>
<accession>A0AAV0V838</accession>
<evidence type="ECO:0000256" key="1">
    <source>
        <dbReference type="SAM" id="MobiDB-lite"/>
    </source>
</evidence>
<evidence type="ECO:0000313" key="3">
    <source>
        <dbReference type="Proteomes" id="UP001162029"/>
    </source>
</evidence>
<name>A0AAV0V838_9STRA</name>
<keyword evidence="3" id="KW-1185">Reference proteome</keyword>
<dbReference type="EMBL" id="CANTFM010002056">
    <property type="protein sequence ID" value="CAI5744255.1"/>
    <property type="molecule type" value="Genomic_DNA"/>
</dbReference>
<dbReference type="Proteomes" id="UP001162029">
    <property type="component" value="Unassembled WGS sequence"/>
</dbReference>
<feature type="region of interest" description="Disordered" evidence="1">
    <location>
        <begin position="130"/>
        <end position="216"/>
    </location>
</feature>
<organism evidence="2 3">
    <name type="scientific">Peronospora destructor</name>
    <dbReference type="NCBI Taxonomy" id="86335"/>
    <lineage>
        <taxon>Eukaryota</taxon>
        <taxon>Sar</taxon>
        <taxon>Stramenopiles</taxon>
        <taxon>Oomycota</taxon>
        <taxon>Peronosporomycetes</taxon>
        <taxon>Peronosporales</taxon>
        <taxon>Peronosporaceae</taxon>
        <taxon>Peronospora</taxon>
    </lineage>
</organism>